<dbReference type="Gene3D" id="2.130.10.10">
    <property type="entry name" value="YVTN repeat-like/Quinoprotein amine dehydrogenase"/>
    <property type="match status" value="2"/>
</dbReference>
<evidence type="ECO:0000256" key="4">
    <source>
        <dbReference type="ARBA" id="ARBA00022776"/>
    </source>
</evidence>
<feature type="compositionally biased region" description="Acidic residues" evidence="7">
    <location>
        <begin position="1"/>
        <end position="11"/>
    </location>
</feature>
<dbReference type="PROSITE" id="PS50082">
    <property type="entry name" value="WD_REPEATS_2"/>
    <property type="match status" value="3"/>
</dbReference>
<organism evidence="9 10">
    <name type="scientific">Pycnococcus provasolii</name>
    <dbReference type="NCBI Taxonomy" id="41880"/>
    <lineage>
        <taxon>Eukaryota</taxon>
        <taxon>Viridiplantae</taxon>
        <taxon>Chlorophyta</taxon>
        <taxon>Pseudoscourfieldiophyceae</taxon>
        <taxon>Pseudoscourfieldiales</taxon>
        <taxon>Pycnococcaceae</taxon>
        <taxon>Pycnococcus</taxon>
    </lineage>
</organism>
<feature type="compositionally biased region" description="Gly residues" evidence="7">
    <location>
        <begin position="456"/>
        <end position="467"/>
    </location>
</feature>
<dbReference type="GO" id="GO:0031145">
    <property type="term" value="P:anaphase-promoting complex-dependent catabolic process"/>
    <property type="evidence" value="ECO:0007669"/>
    <property type="project" value="TreeGrafter"/>
</dbReference>
<dbReference type="GO" id="GO:1905786">
    <property type="term" value="P:positive regulation of anaphase-promoting complex-dependent catabolic process"/>
    <property type="evidence" value="ECO:0007669"/>
    <property type="project" value="TreeGrafter"/>
</dbReference>
<keyword evidence="4" id="KW-0498">Mitosis</keyword>
<feature type="compositionally biased region" description="Low complexity" evidence="7">
    <location>
        <begin position="493"/>
        <end position="505"/>
    </location>
</feature>
<dbReference type="InterPro" id="IPR001680">
    <property type="entry name" value="WD40_rpt"/>
</dbReference>
<comment type="caution">
    <text evidence="9">The sequence shown here is derived from an EMBL/GenBank/DDBJ whole genome shotgun (WGS) entry which is preliminary data.</text>
</comment>
<feature type="compositionally biased region" description="Polar residues" evidence="7">
    <location>
        <begin position="14"/>
        <end position="26"/>
    </location>
</feature>
<dbReference type="Pfam" id="PF00400">
    <property type="entry name" value="WD40"/>
    <property type="match status" value="2"/>
</dbReference>
<dbReference type="InterPro" id="IPR036322">
    <property type="entry name" value="WD40_repeat_dom_sf"/>
</dbReference>
<dbReference type="OrthoDB" id="10263272at2759"/>
<dbReference type="SUPFAM" id="SSF50978">
    <property type="entry name" value="WD40 repeat-like"/>
    <property type="match status" value="1"/>
</dbReference>
<evidence type="ECO:0000313" key="10">
    <source>
        <dbReference type="Proteomes" id="UP000660262"/>
    </source>
</evidence>
<dbReference type="EMBL" id="BNJQ01000023">
    <property type="protein sequence ID" value="GHP09006.1"/>
    <property type="molecule type" value="Genomic_DNA"/>
</dbReference>
<evidence type="ECO:0000313" key="9">
    <source>
        <dbReference type="EMBL" id="GHP09006.1"/>
    </source>
</evidence>
<keyword evidence="4" id="KW-0132">Cell division</keyword>
<dbReference type="GO" id="GO:0005680">
    <property type="term" value="C:anaphase-promoting complex"/>
    <property type="evidence" value="ECO:0007669"/>
    <property type="project" value="TreeGrafter"/>
</dbReference>
<keyword evidence="3" id="KW-0677">Repeat</keyword>
<dbReference type="GO" id="GO:1990757">
    <property type="term" value="F:ubiquitin ligase activator activity"/>
    <property type="evidence" value="ECO:0007669"/>
    <property type="project" value="TreeGrafter"/>
</dbReference>
<sequence>MRPSFDFDDDVSMTPPSSIMSHQNQNHDSAHVASINDASWLATLHRTAGSSRHYAAPFPNTTTPTAMNTSTTAKAVVGDRFIPSRKHSTLSYEHLDASFPNGHVPVPTVVSDAHLLTTNGSLYATAAGEREDSTAAYNHMLRAELLGMDAGPYHASGSLLPSDKGMPISSTHTTTAAERDGIAGRTPLSPVKNVLRFSASADDATNLSDSPFSLSAVGGARDGDPRHLLNSFQERQQAGFAGAQPRRTPRKIARTPFKVLDAPALQDDFYLNLVDWSAHNVLAVGLGTCVYLWSACTSKVTKLLDLGRPDNKVCSVSWTGRGTYLAVGTEKGEVEVWDAREQKKVRVLSGHKQRAGCLSWSGSSLSSGSRDRSILHRDVRQSNDYCAKLVGHKSEVCGLKWSPDGRELASGGNDNAICVWSAAQLVSNGGGAVVGGGSSMPTSPSQARGSQRTSSAGGGGGGGGGGSPMSIAAAGGGSWSPLVGGGDDAAAATTTAAAAATTTPTWTPPASPSRIAWATPPRGEAAGVVEPAALHRPMLRYTAHSAAVKALAWSPHQHGLLASGGGTADRTIRFWSTATQAAIGAFDTGSQVCNLAWSRTSNELVSTHGYSQNQIIVWRLPGMTKLATLTGHTLRVLYLAVSPDGQTICTGAGDETLRFWGVFPPPRSGGNSRGSPWPSVR</sequence>
<dbReference type="Pfam" id="PF24807">
    <property type="entry name" value="WD40_CDC20-Fz"/>
    <property type="match status" value="1"/>
</dbReference>
<reference evidence="9" key="1">
    <citation type="submission" date="2020-10" db="EMBL/GenBank/DDBJ databases">
        <title>Unveiling of a novel bifunctional photoreceptor, Dualchrome1, isolated from a cosmopolitan green alga.</title>
        <authorList>
            <person name="Suzuki S."/>
            <person name="Kawachi M."/>
        </authorList>
    </citation>
    <scope>NUCLEOTIDE SEQUENCE</scope>
    <source>
        <strain evidence="9">NIES 2893</strain>
    </source>
</reference>
<proteinExistence type="inferred from homology"/>
<keyword evidence="2 6" id="KW-0853">WD repeat</keyword>
<dbReference type="InterPro" id="IPR015943">
    <property type="entry name" value="WD40/YVTN_repeat-like_dom_sf"/>
</dbReference>
<feature type="region of interest" description="Disordered" evidence="7">
    <location>
        <begin position="434"/>
        <end position="478"/>
    </location>
</feature>
<keyword evidence="5" id="KW-0131">Cell cycle</keyword>
<dbReference type="GO" id="GO:0010997">
    <property type="term" value="F:anaphase-promoting complex binding"/>
    <property type="evidence" value="ECO:0007669"/>
    <property type="project" value="InterPro"/>
</dbReference>
<dbReference type="PANTHER" id="PTHR19918">
    <property type="entry name" value="CELL DIVISION CYCLE 20 CDC20 FIZZY -RELATED"/>
    <property type="match status" value="1"/>
</dbReference>
<dbReference type="PANTHER" id="PTHR19918:SF1">
    <property type="entry name" value="FIZZY-RELATED PROTEIN HOMOLOG"/>
    <property type="match status" value="1"/>
</dbReference>
<evidence type="ECO:0000256" key="1">
    <source>
        <dbReference type="ARBA" id="ARBA00006445"/>
    </source>
</evidence>
<evidence type="ECO:0000256" key="6">
    <source>
        <dbReference type="PROSITE-ProRule" id="PRU00221"/>
    </source>
</evidence>
<dbReference type="PROSITE" id="PS50294">
    <property type="entry name" value="WD_REPEATS_REGION"/>
    <property type="match status" value="2"/>
</dbReference>
<feature type="repeat" description="WD" evidence="6">
    <location>
        <begin position="389"/>
        <end position="421"/>
    </location>
</feature>
<accession>A0A830HNI0</accession>
<evidence type="ECO:0000256" key="2">
    <source>
        <dbReference type="ARBA" id="ARBA00022574"/>
    </source>
</evidence>
<evidence type="ECO:0000256" key="7">
    <source>
        <dbReference type="SAM" id="MobiDB-lite"/>
    </source>
</evidence>
<feature type="repeat" description="WD" evidence="6">
    <location>
        <begin position="629"/>
        <end position="660"/>
    </location>
</feature>
<evidence type="ECO:0000256" key="3">
    <source>
        <dbReference type="ARBA" id="ARBA00022737"/>
    </source>
</evidence>
<feature type="region of interest" description="Disordered" evidence="7">
    <location>
        <begin position="493"/>
        <end position="519"/>
    </location>
</feature>
<dbReference type="SMART" id="SM00320">
    <property type="entry name" value="WD40"/>
    <property type="match status" value="6"/>
</dbReference>
<feature type="region of interest" description="Disordered" evidence="7">
    <location>
        <begin position="1"/>
        <end position="26"/>
    </location>
</feature>
<dbReference type="InterPro" id="IPR033010">
    <property type="entry name" value="Cdc20/Fizzy"/>
</dbReference>
<name>A0A830HNI0_9CHLO</name>
<evidence type="ECO:0000256" key="5">
    <source>
        <dbReference type="ARBA" id="ARBA00023306"/>
    </source>
</evidence>
<evidence type="ECO:0000259" key="8">
    <source>
        <dbReference type="Pfam" id="PF24807"/>
    </source>
</evidence>
<keyword evidence="10" id="KW-1185">Reference proteome</keyword>
<gene>
    <name evidence="9" type="ORF">PPROV_000774300</name>
</gene>
<comment type="similarity">
    <text evidence="1">Belongs to the WD repeat CDC20/Fizzy family.</text>
</comment>
<dbReference type="InterPro" id="IPR056150">
    <property type="entry name" value="WD40_CDC20-Fz"/>
</dbReference>
<protein>
    <recommendedName>
        <fullName evidence="8">CDC20/Fizzy WD40 domain-containing protein</fullName>
    </recommendedName>
</protein>
<feature type="compositionally biased region" description="Polar residues" evidence="7">
    <location>
        <begin position="440"/>
        <end position="453"/>
    </location>
</feature>
<dbReference type="AlphaFoldDB" id="A0A830HNI0"/>
<feature type="repeat" description="WD" evidence="6">
    <location>
        <begin position="306"/>
        <end position="347"/>
    </location>
</feature>
<feature type="domain" description="CDC20/Fizzy WD40" evidence="8">
    <location>
        <begin position="260"/>
        <end position="425"/>
    </location>
</feature>
<dbReference type="Proteomes" id="UP000660262">
    <property type="component" value="Unassembled WGS sequence"/>
</dbReference>